<accession>A0A3M9XU73</accession>
<evidence type="ECO:0000313" key="2">
    <source>
        <dbReference type="Proteomes" id="UP000268623"/>
    </source>
</evidence>
<dbReference type="EMBL" id="QWDD01000001">
    <property type="protein sequence ID" value="RNJ50420.1"/>
    <property type="molecule type" value="Genomic_DNA"/>
</dbReference>
<gene>
    <name evidence="1" type="ORF">D1O30_13345</name>
</gene>
<protein>
    <submittedName>
        <fullName evidence="1">Uncharacterized protein</fullName>
    </submittedName>
</protein>
<evidence type="ECO:0000313" key="1">
    <source>
        <dbReference type="EMBL" id="RNJ50420.1"/>
    </source>
</evidence>
<name>A0A3M9XU73_9HYPH</name>
<proteinExistence type="predicted"/>
<dbReference type="Proteomes" id="UP000268623">
    <property type="component" value="Unassembled WGS sequence"/>
</dbReference>
<reference evidence="1 2" key="1">
    <citation type="submission" date="2018-08" db="EMBL/GenBank/DDBJ databases">
        <title>Genome sequence of Methylocystis hirsuta CSC1, a methanotroph able to accumulate PHAs.</title>
        <authorList>
            <person name="Bordel S."/>
            <person name="Rodriguez E."/>
            <person name="Gancedo J."/>
            <person name="Munoz R."/>
        </authorList>
    </citation>
    <scope>NUCLEOTIDE SEQUENCE [LARGE SCALE GENOMIC DNA]</scope>
    <source>
        <strain evidence="1 2">CSC1</strain>
    </source>
</reference>
<sequence length="171" mass="20352">MILTKILVILRSRSRYFRAIANFDDKPCCRRLQLHSLEKAFARHAAKGEWSWKMNANVQLFELPVAEEPEPGQPDRIQHGCDYDFDGSRMNYYYNFLYYAWTIADEEVYARAYLDMPEEISIFVPYERLKGDVAFAPLLRYLQRRFVNIRTFERAGDGYVLRYRLRGAAER</sequence>
<comment type="caution">
    <text evidence="1">The sequence shown here is derived from an EMBL/GenBank/DDBJ whole genome shotgun (WGS) entry which is preliminary data.</text>
</comment>
<organism evidence="1 2">
    <name type="scientific">Methylocystis hirsuta</name>
    <dbReference type="NCBI Taxonomy" id="369798"/>
    <lineage>
        <taxon>Bacteria</taxon>
        <taxon>Pseudomonadati</taxon>
        <taxon>Pseudomonadota</taxon>
        <taxon>Alphaproteobacteria</taxon>
        <taxon>Hyphomicrobiales</taxon>
        <taxon>Methylocystaceae</taxon>
        <taxon>Methylocystis</taxon>
    </lineage>
</organism>
<keyword evidence="2" id="KW-1185">Reference proteome</keyword>
<dbReference type="AlphaFoldDB" id="A0A3M9XU73"/>